<name>A0A7J7N690_9MAGN</name>
<reference evidence="3 4" key="1">
    <citation type="journal article" date="2020" name="IScience">
        <title>Genome Sequencing of the Endangered Kingdonia uniflora (Circaeasteraceae, Ranunculales) Reveals Potential Mechanisms of Evolutionary Specialization.</title>
        <authorList>
            <person name="Sun Y."/>
            <person name="Deng T."/>
            <person name="Zhang A."/>
            <person name="Moore M.J."/>
            <person name="Landis J.B."/>
            <person name="Lin N."/>
            <person name="Zhang H."/>
            <person name="Zhang X."/>
            <person name="Huang J."/>
            <person name="Zhang X."/>
            <person name="Sun H."/>
            <person name="Wang H."/>
        </authorList>
    </citation>
    <scope>NUCLEOTIDE SEQUENCE [LARGE SCALE GENOMIC DNA]</scope>
    <source>
        <strain evidence="3">TB1705</strain>
        <tissue evidence="3">Leaf</tissue>
    </source>
</reference>
<dbReference type="Proteomes" id="UP000541444">
    <property type="component" value="Unassembled WGS sequence"/>
</dbReference>
<organism evidence="3 4">
    <name type="scientific">Kingdonia uniflora</name>
    <dbReference type="NCBI Taxonomy" id="39325"/>
    <lineage>
        <taxon>Eukaryota</taxon>
        <taxon>Viridiplantae</taxon>
        <taxon>Streptophyta</taxon>
        <taxon>Embryophyta</taxon>
        <taxon>Tracheophyta</taxon>
        <taxon>Spermatophyta</taxon>
        <taxon>Magnoliopsida</taxon>
        <taxon>Ranunculales</taxon>
        <taxon>Circaeasteraceae</taxon>
        <taxon>Kingdonia</taxon>
    </lineage>
</organism>
<evidence type="ECO:0000256" key="2">
    <source>
        <dbReference type="SAM" id="MobiDB-lite"/>
    </source>
</evidence>
<dbReference type="AlphaFoldDB" id="A0A7J7N690"/>
<keyword evidence="1" id="KW-0175">Coiled coil</keyword>
<feature type="compositionally biased region" description="Basic and acidic residues" evidence="2">
    <location>
        <begin position="50"/>
        <end position="76"/>
    </location>
</feature>
<evidence type="ECO:0000256" key="1">
    <source>
        <dbReference type="SAM" id="Coils"/>
    </source>
</evidence>
<accession>A0A7J7N690</accession>
<feature type="region of interest" description="Disordered" evidence="2">
    <location>
        <begin position="1"/>
        <end position="84"/>
    </location>
</feature>
<gene>
    <name evidence="3" type="ORF">GIB67_003108</name>
</gene>
<feature type="compositionally biased region" description="Basic and acidic residues" evidence="2">
    <location>
        <begin position="8"/>
        <end position="18"/>
    </location>
</feature>
<protein>
    <submittedName>
        <fullName evidence="3">Uncharacterized protein</fullName>
    </submittedName>
</protein>
<proteinExistence type="predicted"/>
<evidence type="ECO:0000313" key="3">
    <source>
        <dbReference type="EMBL" id="KAF6162562.1"/>
    </source>
</evidence>
<comment type="caution">
    <text evidence="3">The sequence shown here is derived from an EMBL/GenBank/DDBJ whole genome shotgun (WGS) entry which is preliminary data.</text>
</comment>
<evidence type="ECO:0000313" key="4">
    <source>
        <dbReference type="Proteomes" id="UP000541444"/>
    </source>
</evidence>
<keyword evidence="4" id="KW-1185">Reference proteome</keyword>
<feature type="coiled-coil region" evidence="1">
    <location>
        <begin position="128"/>
        <end position="155"/>
    </location>
</feature>
<dbReference type="EMBL" id="JACGCM010001019">
    <property type="protein sequence ID" value="KAF6162562.1"/>
    <property type="molecule type" value="Genomic_DNA"/>
</dbReference>
<sequence length="234" mass="27171">MEDLTDEQLDHWKKGDKKDDEDEKNIEEKVKSVEEEQPQVVKEEEVQEMEELKNGDEKIDNVEKDGNEKAKSKEEQPQVIEDEDSKLPTIVVYYNRKKYVQHANEVSKTYIIFFNQEKVIGEAYQTKKSKGEEDVDKASQELAQSKEEVVKGKDDDDGNLKKKPDPVQLQLALMESEVDVTLKKRHILTDEDINERAFKMACQMSLLHVHLDELLPGVLLESFIQRPISQDKKN</sequence>